<comment type="subcellular location">
    <subcellularLocation>
        <location evidence="8">Cytoplasm</location>
    </subcellularLocation>
</comment>
<evidence type="ECO:0000256" key="2">
    <source>
        <dbReference type="ARBA" id="ARBA00022490"/>
    </source>
</evidence>
<evidence type="ECO:0000313" key="12">
    <source>
        <dbReference type="Proteomes" id="UP000192343"/>
    </source>
</evidence>
<dbReference type="InterPro" id="IPR018319">
    <property type="entry name" value="SelA-like"/>
</dbReference>
<evidence type="ECO:0000256" key="3">
    <source>
        <dbReference type="ARBA" id="ARBA00022679"/>
    </source>
</evidence>
<dbReference type="HAMAP" id="MF_00423">
    <property type="entry name" value="SelA"/>
    <property type="match status" value="1"/>
</dbReference>
<dbReference type="Proteomes" id="UP000192343">
    <property type="component" value="Unassembled WGS sequence"/>
</dbReference>
<comment type="catalytic activity">
    <reaction evidence="8">
        <text>L-seryl-tRNA(Sec) + selenophosphate + H(+) = L-selenocysteinyl-tRNA(Sec) + phosphate</text>
        <dbReference type="Rhea" id="RHEA:22728"/>
        <dbReference type="Rhea" id="RHEA-COMP:9742"/>
        <dbReference type="Rhea" id="RHEA-COMP:9743"/>
        <dbReference type="ChEBI" id="CHEBI:15378"/>
        <dbReference type="ChEBI" id="CHEBI:16144"/>
        <dbReference type="ChEBI" id="CHEBI:43474"/>
        <dbReference type="ChEBI" id="CHEBI:78533"/>
        <dbReference type="ChEBI" id="CHEBI:78573"/>
        <dbReference type="EC" id="2.9.1.1"/>
    </reaction>
</comment>
<dbReference type="InterPro" id="IPR015424">
    <property type="entry name" value="PyrdxlP-dep_Trfase"/>
</dbReference>
<dbReference type="OrthoDB" id="9787096at2"/>
<evidence type="ECO:0000256" key="8">
    <source>
        <dbReference type="HAMAP-Rule" id="MF_00423"/>
    </source>
</evidence>
<organism evidence="11 12">
    <name type="scientific">Marispirochaeta aestuarii</name>
    <dbReference type="NCBI Taxonomy" id="1963862"/>
    <lineage>
        <taxon>Bacteria</taxon>
        <taxon>Pseudomonadati</taxon>
        <taxon>Spirochaetota</taxon>
        <taxon>Spirochaetia</taxon>
        <taxon>Spirochaetales</taxon>
        <taxon>Spirochaetaceae</taxon>
        <taxon>Marispirochaeta</taxon>
    </lineage>
</organism>
<evidence type="ECO:0000256" key="6">
    <source>
        <dbReference type="ARBA" id="ARBA00023266"/>
    </source>
</evidence>
<dbReference type="NCBIfam" id="TIGR00474">
    <property type="entry name" value="selA"/>
    <property type="match status" value="1"/>
</dbReference>
<evidence type="ECO:0000256" key="5">
    <source>
        <dbReference type="ARBA" id="ARBA00022917"/>
    </source>
</evidence>
<gene>
    <name evidence="8" type="primary">selA</name>
    <name evidence="11" type="ORF">B4O97_05100</name>
</gene>
<dbReference type="Pfam" id="PF12390">
    <property type="entry name" value="Se-cys_synth_N"/>
    <property type="match status" value="1"/>
</dbReference>
<dbReference type="AlphaFoldDB" id="A0A1Y1S0W5"/>
<evidence type="ECO:0000256" key="7">
    <source>
        <dbReference type="ARBA" id="ARBA00044507"/>
    </source>
</evidence>
<dbReference type="UniPathway" id="UPA00906">
    <property type="reaction ID" value="UER00896"/>
</dbReference>
<keyword evidence="4 8" id="KW-0663">Pyridoxal phosphate</keyword>
<evidence type="ECO:0000313" key="11">
    <source>
        <dbReference type="EMBL" id="ORC37005.1"/>
    </source>
</evidence>
<accession>A0A1Y1S0W5</accession>
<keyword evidence="5 8" id="KW-0648">Protein biosynthesis</keyword>
<dbReference type="SUPFAM" id="SSF53383">
    <property type="entry name" value="PLP-dependent transferases"/>
    <property type="match status" value="1"/>
</dbReference>
<evidence type="ECO:0000256" key="4">
    <source>
        <dbReference type="ARBA" id="ARBA00022898"/>
    </source>
</evidence>
<dbReference type="RefSeq" id="WP_083048908.1">
    <property type="nucleotide sequence ID" value="NZ_MWQY01000004.1"/>
</dbReference>
<evidence type="ECO:0000259" key="10">
    <source>
        <dbReference type="Pfam" id="PF12390"/>
    </source>
</evidence>
<keyword evidence="12" id="KW-1185">Reference proteome</keyword>
<proteinExistence type="inferred from homology"/>
<comment type="pathway">
    <text evidence="8">Aminoacyl-tRNA biosynthesis; selenocysteinyl-tRNA(Sec) biosynthesis; selenocysteinyl-tRNA(Sec) from L-seryl-tRNA(Sec) (bacterial route): step 1/1.</text>
</comment>
<protein>
    <recommendedName>
        <fullName evidence="8">L-seryl-tRNA(Sec) selenium transferase</fullName>
        <ecNumber evidence="8">2.9.1.1</ecNumber>
    </recommendedName>
    <alternativeName>
        <fullName evidence="8">Selenocysteine synthase</fullName>
        <shortName evidence="8">Sec synthase</shortName>
    </alternativeName>
    <alternativeName>
        <fullName evidence="8">Selenocysteinyl-tRNA(Sec) synthase</fullName>
    </alternativeName>
</protein>
<keyword evidence="6 8" id="KW-0711">Selenium</keyword>
<dbReference type="InterPro" id="IPR015421">
    <property type="entry name" value="PyrdxlP-dep_Trfase_major"/>
</dbReference>
<comment type="similarity">
    <text evidence="7 8">Belongs to the SelA family.</text>
</comment>
<dbReference type="GO" id="GO:0005737">
    <property type="term" value="C:cytoplasm"/>
    <property type="evidence" value="ECO:0007669"/>
    <property type="project" value="UniProtKB-SubCell"/>
</dbReference>
<reference evidence="11 12" key="1">
    <citation type="submission" date="2017-03" db="EMBL/GenBank/DDBJ databases">
        <title>Draft Genome sequence of Marispirochaeta sp. strain JC444.</title>
        <authorList>
            <person name="Shivani Y."/>
            <person name="Subhash Y."/>
            <person name="Sasikala C."/>
            <person name="Ramana C."/>
        </authorList>
    </citation>
    <scope>NUCLEOTIDE SEQUENCE [LARGE SCALE GENOMIC DNA]</scope>
    <source>
        <strain evidence="11 12">JC444</strain>
    </source>
</reference>
<dbReference type="Gene3D" id="3.90.1150.180">
    <property type="match status" value="1"/>
</dbReference>
<name>A0A1Y1S0W5_9SPIO</name>
<dbReference type="STRING" id="1963862.B4O97_05100"/>
<comment type="cofactor">
    <cofactor evidence="1 8 9">
        <name>pyridoxal 5'-phosphate</name>
        <dbReference type="ChEBI" id="CHEBI:597326"/>
    </cofactor>
</comment>
<dbReference type="Pfam" id="PF03841">
    <property type="entry name" value="SelA"/>
    <property type="match status" value="1"/>
</dbReference>
<dbReference type="Gene3D" id="3.40.640.10">
    <property type="entry name" value="Type I PLP-dependent aspartate aminotransferase-like (Major domain)"/>
    <property type="match status" value="1"/>
</dbReference>
<dbReference type="InterPro" id="IPR025862">
    <property type="entry name" value="SelA_trans_N_dom"/>
</dbReference>
<dbReference type="InterPro" id="IPR004534">
    <property type="entry name" value="SelA_trans"/>
</dbReference>
<dbReference type="EC" id="2.9.1.1" evidence="8"/>
<keyword evidence="2 8" id="KW-0963">Cytoplasm</keyword>
<comment type="function">
    <text evidence="8">Converts seryl-tRNA(Sec) to selenocysteinyl-tRNA(Sec) required for selenoprotein biosynthesis.</text>
</comment>
<dbReference type="EMBL" id="MWQY01000004">
    <property type="protein sequence ID" value="ORC37005.1"/>
    <property type="molecule type" value="Genomic_DNA"/>
</dbReference>
<dbReference type="PANTHER" id="PTHR32328">
    <property type="entry name" value="L-SERYL-TRNA(SEC) SELENIUM TRANSFERASE"/>
    <property type="match status" value="1"/>
</dbReference>
<evidence type="ECO:0000256" key="1">
    <source>
        <dbReference type="ARBA" id="ARBA00001933"/>
    </source>
</evidence>
<dbReference type="GO" id="GO:0001717">
    <property type="term" value="P:conversion of seryl-tRNAsec to selenocys-tRNAsec"/>
    <property type="evidence" value="ECO:0007669"/>
    <property type="project" value="UniProtKB-UniRule"/>
</dbReference>
<feature type="domain" description="L-seryl-tRNA selenium transferase N-terminal" evidence="10">
    <location>
        <begin position="6"/>
        <end position="45"/>
    </location>
</feature>
<dbReference type="PANTHER" id="PTHR32328:SF0">
    <property type="entry name" value="L-SERYL-TRNA(SEC) SELENIUM TRANSFERASE"/>
    <property type="match status" value="1"/>
</dbReference>
<sequence>MKKHQLAALPQIETLLQDPGVEKYIENLGRPVVAELARSVVDGVRRSVLKGDSEVPPFSEVLERLLAECGVIGKEKLQKVINATGIIIHTNMGRAPILREVWREAEEINCSYSNLEFDLKTGKRGKRKGLIPLLVSRLVGSEDALIVNNNAAAVFLILQTFARDREVIVNRGEQVQIGGGFRIPEILQQSGARLVEIGTTNISTREDYLSAFSDETAMILSVHRSNFAIRGFTDSPTVRELARIRPDTVLLCVDQGSGVIDEALPGEISVRTHLHDGADLVCFSGDKVLGGPQAGIIVGRKVLIAKLERHPLMRVFRPGKAVYSLLEAGLVRRLNGQNSMVAETLVLSMRELKSRGRKILQGIDRSKASVVESTLTSGGGSAPDESFPSLSVQINIGRKADTILRALRNADPPIIGIISEDRVQLNLATIQPEDIPRIRAELQNLLGG</sequence>
<evidence type="ECO:0000256" key="9">
    <source>
        <dbReference type="PIRSR" id="PIRSR618319-50"/>
    </source>
</evidence>
<dbReference type="GO" id="GO:0001514">
    <property type="term" value="P:selenocysteine incorporation"/>
    <property type="evidence" value="ECO:0007669"/>
    <property type="project" value="UniProtKB-UniRule"/>
</dbReference>
<comment type="caution">
    <text evidence="11">The sequence shown here is derived from an EMBL/GenBank/DDBJ whole genome shotgun (WGS) entry which is preliminary data.</text>
</comment>
<feature type="modified residue" description="N6-(pyridoxal phosphate)lysine" evidence="8 9">
    <location>
        <position position="287"/>
    </location>
</feature>
<keyword evidence="3 8" id="KW-0808">Transferase</keyword>
<dbReference type="GO" id="GO:0004125">
    <property type="term" value="F:L-seryl-tRNA(Sec) selenium transferase activity"/>
    <property type="evidence" value="ECO:0007669"/>
    <property type="project" value="UniProtKB-UniRule"/>
</dbReference>